<evidence type="ECO:0000313" key="1">
    <source>
        <dbReference type="EMBL" id="KAK3723707.1"/>
    </source>
</evidence>
<comment type="caution">
    <text evidence="1">The sequence shown here is derived from an EMBL/GenBank/DDBJ whole genome shotgun (WGS) entry which is preliminary data.</text>
</comment>
<keyword evidence="2" id="KW-1185">Reference proteome</keyword>
<name>A0ACC3NWW7_9PEZI</name>
<dbReference type="EMBL" id="JAUTXU010000008">
    <property type="protein sequence ID" value="KAK3723707.1"/>
    <property type="molecule type" value="Genomic_DNA"/>
</dbReference>
<organism evidence="1 2">
    <name type="scientific">Vermiconidia calcicola</name>
    <dbReference type="NCBI Taxonomy" id="1690605"/>
    <lineage>
        <taxon>Eukaryota</taxon>
        <taxon>Fungi</taxon>
        <taxon>Dikarya</taxon>
        <taxon>Ascomycota</taxon>
        <taxon>Pezizomycotina</taxon>
        <taxon>Dothideomycetes</taxon>
        <taxon>Dothideomycetidae</taxon>
        <taxon>Mycosphaerellales</taxon>
        <taxon>Extremaceae</taxon>
        <taxon>Vermiconidia</taxon>
    </lineage>
</organism>
<gene>
    <name evidence="1" type="ORF">LTR37_001588</name>
</gene>
<accession>A0ACC3NWW7</accession>
<evidence type="ECO:0000313" key="2">
    <source>
        <dbReference type="Proteomes" id="UP001281147"/>
    </source>
</evidence>
<protein>
    <submittedName>
        <fullName evidence="1">Uncharacterized protein</fullName>
    </submittedName>
</protein>
<dbReference type="Proteomes" id="UP001281147">
    <property type="component" value="Unassembled WGS sequence"/>
</dbReference>
<sequence>MAAARVFDIAELFEIVLRYVPALDLIVAQRTNRHFKATIQASPRLQQMLFLPSPLDCRLQRRWNHMIFRQEDQLPDCEEVTKSEQEANHKAEPEKSLNYSNNQHFYLNVNSESEKILKQYSYRKMFITQPPVAQLELSWDFAEGEGRTQDEEIGIHIQNDFGVTYGEILDTVMSRYNACCTKFDDGTWVELYIDLSCEE</sequence>
<reference evidence="1" key="1">
    <citation type="submission" date="2023-07" db="EMBL/GenBank/DDBJ databases">
        <title>Black Yeasts Isolated from many extreme environments.</title>
        <authorList>
            <person name="Coleine C."/>
            <person name="Stajich J.E."/>
            <person name="Selbmann L."/>
        </authorList>
    </citation>
    <scope>NUCLEOTIDE SEQUENCE</scope>
    <source>
        <strain evidence="1">CCFEE 5714</strain>
    </source>
</reference>
<proteinExistence type="predicted"/>